<keyword evidence="3" id="KW-1185">Reference proteome</keyword>
<organism evidence="2 3">
    <name type="scientific">Parolsenella catena</name>
    <dbReference type="NCBI Taxonomy" id="2003188"/>
    <lineage>
        <taxon>Bacteria</taxon>
        <taxon>Bacillati</taxon>
        <taxon>Actinomycetota</taxon>
        <taxon>Coriobacteriia</taxon>
        <taxon>Coriobacteriales</taxon>
        <taxon>Atopobiaceae</taxon>
        <taxon>Parolsenella</taxon>
    </lineage>
</organism>
<feature type="signal peptide" evidence="1">
    <location>
        <begin position="1"/>
        <end position="47"/>
    </location>
</feature>
<dbReference type="KEGG" id="pcat:Pcatena_15670"/>
<gene>
    <name evidence="2" type="ORF">Pcatena_15670</name>
</gene>
<keyword evidence="1" id="KW-0732">Signal</keyword>
<feature type="chain" id="PRO_5018248342" description="WxL domain-containing protein" evidence="1">
    <location>
        <begin position="48"/>
        <end position="221"/>
    </location>
</feature>
<evidence type="ECO:0000313" key="3">
    <source>
        <dbReference type="Proteomes" id="UP000273154"/>
    </source>
</evidence>
<accession>A0A3G9KAI2</accession>
<evidence type="ECO:0000256" key="1">
    <source>
        <dbReference type="SAM" id="SignalP"/>
    </source>
</evidence>
<protein>
    <recommendedName>
        <fullName evidence="4">WxL domain-containing protein</fullName>
    </recommendedName>
</protein>
<dbReference type="GeneID" id="88849710"/>
<sequence length="221" mass="22561">MLRTTRSQFSDRIAHTTGRRCVGRAGALLAGLSLALGLVAAPAAALAEEGGRVGENTTLVTVVASDANLRFRVPTVIPFVAASDGTLTGPSPEATKIENLSAFGLKVTNVKVSSENGWSHSSDVNGADNSIDWLLGPKGSMLRASAAAAETGTAITDPLWNMTYYSDDSSTDDILLETAGNVGRVTQDISSPVHIGTVTFTVAPGAHAAVQNGAPADGGLS</sequence>
<dbReference type="EMBL" id="AP019367">
    <property type="protein sequence ID" value="BBH50980.1"/>
    <property type="molecule type" value="Genomic_DNA"/>
</dbReference>
<evidence type="ECO:0000313" key="2">
    <source>
        <dbReference type="EMBL" id="BBH50980.1"/>
    </source>
</evidence>
<dbReference type="Proteomes" id="UP000273154">
    <property type="component" value="Chromosome"/>
</dbReference>
<evidence type="ECO:0008006" key="4">
    <source>
        <dbReference type="Google" id="ProtNLM"/>
    </source>
</evidence>
<reference evidence="3" key="1">
    <citation type="submission" date="2018-11" db="EMBL/GenBank/DDBJ databases">
        <title>Comparative genomics of Parolsenella catena and Libanicoccus massiliensis: Reclassification of Libanicoccus massiliensis as Parolsenella massiliensis comb. nov.</title>
        <authorList>
            <person name="Sakamoto M."/>
            <person name="Ikeyama N."/>
            <person name="Murakami T."/>
            <person name="Mori H."/>
            <person name="Yuki M."/>
            <person name="Ohkuma M."/>
        </authorList>
    </citation>
    <scope>NUCLEOTIDE SEQUENCE [LARGE SCALE GENOMIC DNA]</scope>
    <source>
        <strain evidence="3">JCM 31932</strain>
    </source>
</reference>
<dbReference type="OrthoDB" id="3194814at2"/>
<name>A0A3G9KAI2_9ACTN</name>
<dbReference type="AlphaFoldDB" id="A0A3G9KAI2"/>
<proteinExistence type="predicted"/>
<dbReference type="RefSeq" id="WP_126423218.1">
    <property type="nucleotide sequence ID" value="NZ_AP019367.1"/>
</dbReference>